<dbReference type="Proteomes" id="UP000320876">
    <property type="component" value="Unassembled WGS sequence"/>
</dbReference>
<dbReference type="InterPro" id="IPR029068">
    <property type="entry name" value="Glyas_Bleomycin-R_OHBP_Dase"/>
</dbReference>
<dbReference type="SUPFAM" id="SSF54593">
    <property type="entry name" value="Glyoxalase/Bleomycin resistance protein/Dihydroxybiphenyl dioxygenase"/>
    <property type="match status" value="1"/>
</dbReference>
<sequence length="123" mass="13523">MAVRLDHIIVPAHDKKTSAEFLAGILGLEVSPQYGPFLPLVVGNEVTLDFMDSDDVHWQHCAFLVEEAEFDEIFARIKASGATFYAHPDRSGIGEINHQHGGRGVYFDDPAGHAMEVLTAPYS</sequence>
<accession>A0A542DLR9</accession>
<dbReference type="InterPro" id="IPR004360">
    <property type="entry name" value="Glyas_Fos-R_dOase_dom"/>
</dbReference>
<keyword evidence="3" id="KW-1185">Reference proteome</keyword>
<dbReference type="InterPro" id="IPR037523">
    <property type="entry name" value="VOC_core"/>
</dbReference>
<evidence type="ECO:0000313" key="3">
    <source>
        <dbReference type="Proteomes" id="UP000320876"/>
    </source>
</evidence>
<dbReference type="OrthoDB" id="9810341at2"/>
<dbReference type="AlphaFoldDB" id="A0A542DLR9"/>
<protein>
    <submittedName>
        <fullName evidence="2">Glyoxalase/bleomycin resistance protein/dioxygenase superfamily protein</fullName>
    </submittedName>
</protein>
<name>A0A542DLR9_AMYCI</name>
<organism evidence="2 3">
    <name type="scientific">Amycolatopsis cihanbeyliensis</name>
    <dbReference type="NCBI Taxonomy" id="1128664"/>
    <lineage>
        <taxon>Bacteria</taxon>
        <taxon>Bacillati</taxon>
        <taxon>Actinomycetota</taxon>
        <taxon>Actinomycetes</taxon>
        <taxon>Pseudonocardiales</taxon>
        <taxon>Pseudonocardiaceae</taxon>
        <taxon>Amycolatopsis</taxon>
    </lineage>
</organism>
<comment type="caution">
    <text evidence="2">The sequence shown here is derived from an EMBL/GenBank/DDBJ whole genome shotgun (WGS) entry which is preliminary data.</text>
</comment>
<dbReference type="RefSeq" id="WP_141999759.1">
    <property type="nucleotide sequence ID" value="NZ_VFML01000001.1"/>
</dbReference>
<evidence type="ECO:0000259" key="1">
    <source>
        <dbReference type="PROSITE" id="PS51819"/>
    </source>
</evidence>
<dbReference type="EMBL" id="VFML01000001">
    <property type="protein sequence ID" value="TQJ04018.1"/>
    <property type="molecule type" value="Genomic_DNA"/>
</dbReference>
<keyword evidence="2" id="KW-0560">Oxidoreductase</keyword>
<dbReference type="Gene3D" id="3.10.180.10">
    <property type="entry name" value="2,3-Dihydroxybiphenyl 1,2-Dioxygenase, domain 1"/>
    <property type="match status" value="1"/>
</dbReference>
<dbReference type="Pfam" id="PF00903">
    <property type="entry name" value="Glyoxalase"/>
    <property type="match status" value="1"/>
</dbReference>
<keyword evidence="2" id="KW-0223">Dioxygenase</keyword>
<dbReference type="GO" id="GO:0051213">
    <property type="term" value="F:dioxygenase activity"/>
    <property type="evidence" value="ECO:0007669"/>
    <property type="project" value="UniProtKB-KW"/>
</dbReference>
<proteinExistence type="predicted"/>
<gene>
    <name evidence="2" type="ORF">FB471_3796</name>
</gene>
<reference evidence="2 3" key="1">
    <citation type="submission" date="2019-06" db="EMBL/GenBank/DDBJ databases">
        <title>Sequencing the genomes of 1000 actinobacteria strains.</title>
        <authorList>
            <person name="Klenk H.-P."/>
        </authorList>
    </citation>
    <scope>NUCLEOTIDE SEQUENCE [LARGE SCALE GENOMIC DNA]</scope>
    <source>
        <strain evidence="2 3">DSM 45679</strain>
    </source>
</reference>
<dbReference type="CDD" id="cd08351">
    <property type="entry name" value="ChaP_like"/>
    <property type="match status" value="1"/>
</dbReference>
<dbReference type="PROSITE" id="PS51819">
    <property type="entry name" value="VOC"/>
    <property type="match status" value="1"/>
</dbReference>
<feature type="domain" description="VOC" evidence="1">
    <location>
        <begin position="4"/>
        <end position="120"/>
    </location>
</feature>
<evidence type="ECO:0000313" key="2">
    <source>
        <dbReference type="EMBL" id="TQJ04018.1"/>
    </source>
</evidence>